<keyword evidence="1" id="KW-0472">Membrane</keyword>
<evidence type="ECO:0000313" key="3">
    <source>
        <dbReference type="Proteomes" id="UP001144096"/>
    </source>
</evidence>
<name>A0A9X2SHW7_9PSEU</name>
<feature type="transmembrane region" description="Helical" evidence="1">
    <location>
        <begin position="79"/>
        <end position="97"/>
    </location>
</feature>
<protein>
    <submittedName>
        <fullName evidence="2">Uncharacterized protein</fullName>
    </submittedName>
</protein>
<proteinExistence type="predicted"/>
<feature type="transmembrane region" description="Helical" evidence="1">
    <location>
        <begin position="109"/>
        <end position="126"/>
    </location>
</feature>
<dbReference type="RefSeq" id="WP_257919801.1">
    <property type="nucleotide sequence ID" value="NZ_JAMXQV010000004.1"/>
</dbReference>
<dbReference type="AlphaFoldDB" id="A0A9X2SHW7"/>
<sequence>MAQRLAWLKLNKRYVPQIYAQLAAVYQTAGFDDEATKVSVAGEHARRSSLPGLAGRAARVAGFLLKWTVLYGYRPLRVLWWLLALEAAGTLSFLALYSDHQLIARKEAPGFNAFLYTLDLLLPVVSLKQRDFWIPDGWASWLAAGFTVAGWGLALCLAVGVGRIFKAR</sequence>
<gene>
    <name evidence="2" type="ORF">M8542_10120</name>
</gene>
<keyword evidence="3" id="KW-1185">Reference proteome</keyword>
<feature type="transmembrane region" description="Helical" evidence="1">
    <location>
        <begin position="138"/>
        <end position="165"/>
    </location>
</feature>
<accession>A0A9X2SHW7</accession>
<keyword evidence="1" id="KW-0812">Transmembrane</keyword>
<keyword evidence="1" id="KW-1133">Transmembrane helix</keyword>
<evidence type="ECO:0000256" key="1">
    <source>
        <dbReference type="SAM" id="Phobius"/>
    </source>
</evidence>
<dbReference type="Proteomes" id="UP001144096">
    <property type="component" value="Unassembled WGS sequence"/>
</dbReference>
<dbReference type="EMBL" id="JAMXQV010000004">
    <property type="protein sequence ID" value="MCR6483172.1"/>
    <property type="molecule type" value="Genomic_DNA"/>
</dbReference>
<evidence type="ECO:0000313" key="2">
    <source>
        <dbReference type="EMBL" id="MCR6483172.1"/>
    </source>
</evidence>
<reference evidence="2" key="1">
    <citation type="submission" date="2022-06" db="EMBL/GenBank/DDBJ databases">
        <title>Amycolatopsis iheyaensis sp. nov., a new species of the genus Amycolatopsis isolated from soil in Iheya island, Japan.</title>
        <authorList>
            <person name="Ngamcharungchit C."/>
            <person name="Kanto H."/>
            <person name="Take A."/>
            <person name="Intra B."/>
            <person name="Matsumoto A."/>
            <person name="Panbangred W."/>
            <person name="Inahashi Y."/>
        </authorList>
    </citation>
    <scope>NUCLEOTIDE SEQUENCE</scope>
    <source>
        <strain evidence="2">OK19-0408</strain>
    </source>
</reference>
<organism evidence="2 3">
    <name type="scientific">Amycolatopsis iheyensis</name>
    <dbReference type="NCBI Taxonomy" id="2945988"/>
    <lineage>
        <taxon>Bacteria</taxon>
        <taxon>Bacillati</taxon>
        <taxon>Actinomycetota</taxon>
        <taxon>Actinomycetes</taxon>
        <taxon>Pseudonocardiales</taxon>
        <taxon>Pseudonocardiaceae</taxon>
        <taxon>Amycolatopsis</taxon>
    </lineage>
</organism>
<comment type="caution">
    <text evidence="2">The sequence shown here is derived from an EMBL/GenBank/DDBJ whole genome shotgun (WGS) entry which is preliminary data.</text>
</comment>